<feature type="transmembrane region" description="Helical" evidence="6">
    <location>
        <begin position="143"/>
        <end position="161"/>
    </location>
</feature>
<keyword evidence="6" id="KW-0472">Membrane</keyword>
<evidence type="ECO:0000256" key="2">
    <source>
        <dbReference type="ARBA" id="ARBA00022771"/>
    </source>
</evidence>
<protein>
    <submittedName>
        <fullName evidence="8">DNA-(Apurinic or apyrimidinic site) lyase 2</fullName>
    </submittedName>
</protein>
<accession>A0A6A1VSU2</accession>
<dbReference type="OrthoDB" id="2822301at2759"/>
<keyword evidence="2 4" id="KW-0863">Zinc-finger</keyword>
<name>A0A6A1VSU2_9ROSI</name>
<dbReference type="PANTHER" id="PTHR33248">
    <property type="entry name" value="ZINC ION-BINDING PROTEIN"/>
    <property type="match status" value="1"/>
</dbReference>
<keyword evidence="5" id="KW-0175">Coiled coil</keyword>
<dbReference type="AlphaFoldDB" id="A0A6A1VSU2"/>
<gene>
    <name evidence="8" type="ORF">CJ030_MR4G010982</name>
</gene>
<dbReference type="GO" id="GO:0016829">
    <property type="term" value="F:lyase activity"/>
    <property type="evidence" value="ECO:0007669"/>
    <property type="project" value="UniProtKB-KW"/>
</dbReference>
<keyword evidence="8" id="KW-0456">Lyase</keyword>
<dbReference type="EMBL" id="RXIC02000022">
    <property type="protein sequence ID" value="KAB1215893.1"/>
    <property type="molecule type" value="Genomic_DNA"/>
</dbReference>
<keyword evidence="1" id="KW-0479">Metal-binding</keyword>
<proteinExistence type="predicted"/>
<evidence type="ECO:0000256" key="5">
    <source>
        <dbReference type="SAM" id="Coils"/>
    </source>
</evidence>
<dbReference type="GO" id="GO:0008270">
    <property type="term" value="F:zinc ion binding"/>
    <property type="evidence" value="ECO:0007669"/>
    <property type="project" value="UniProtKB-KW"/>
</dbReference>
<keyword evidence="6" id="KW-1133">Transmembrane helix</keyword>
<keyword evidence="9" id="KW-1185">Reference proteome</keyword>
<evidence type="ECO:0000256" key="6">
    <source>
        <dbReference type="SAM" id="Phobius"/>
    </source>
</evidence>
<dbReference type="InterPro" id="IPR010666">
    <property type="entry name" value="Znf_GRF"/>
</dbReference>
<comment type="caution">
    <text evidence="8">The sequence shown here is derived from an EMBL/GenBank/DDBJ whole genome shotgun (WGS) entry which is preliminary data.</text>
</comment>
<sequence length="162" mass="18714">MASTVSTTSSNSSALKEDGLPLPPLCRCGVQAKLRTSKTNGNPGRRFYGCQRYGQMVQCEFFQWLDPPIVKEQSCASDGKDIARVFSKLKWMEEYLESMVKHQKKIDEEMKEQLEKVVEQTKKMESEMQSMNAQLRSQQKKEYKLKAFCFVLLVIWLGLLWS</sequence>
<keyword evidence="6" id="KW-0812">Transmembrane</keyword>
<feature type="domain" description="GRF-type" evidence="7">
    <location>
        <begin position="26"/>
        <end position="68"/>
    </location>
</feature>
<evidence type="ECO:0000259" key="7">
    <source>
        <dbReference type="PROSITE" id="PS51999"/>
    </source>
</evidence>
<dbReference type="PROSITE" id="PS51999">
    <property type="entry name" value="ZF_GRF"/>
    <property type="match status" value="1"/>
</dbReference>
<reference evidence="8 9" key="1">
    <citation type="journal article" date="2019" name="Plant Biotechnol. J.">
        <title>The red bayberry genome and genetic basis of sex determination.</title>
        <authorList>
            <person name="Jia H.M."/>
            <person name="Jia H.J."/>
            <person name="Cai Q.L."/>
            <person name="Wang Y."/>
            <person name="Zhao H.B."/>
            <person name="Yang W.F."/>
            <person name="Wang G.Y."/>
            <person name="Li Y.H."/>
            <person name="Zhan D.L."/>
            <person name="Shen Y.T."/>
            <person name="Niu Q.F."/>
            <person name="Chang L."/>
            <person name="Qiu J."/>
            <person name="Zhao L."/>
            <person name="Xie H.B."/>
            <person name="Fu W.Y."/>
            <person name="Jin J."/>
            <person name="Li X.W."/>
            <person name="Jiao Y."/>
            <person name="Zhou C.C."/>
            <person name="Tu T."/>
            <person name="Chai C.Y."/>
            <person name="Gao J.L."/>
            <person name="Fan L.J."/>
            <person name="van de Weg E."/>
            <person name="Wang J.Y."/>
            <person name="Gao Z.S."/>
        </authorList>
    </citation>
    <scope>NUCLEOTIDE SEQUENCE [LARGE SCALE GENOMIC DNA]</scope>
    <source>
        <tissue evidence="8">Leaves</tissue>
    </source>
</reference>
<dbReference type="Proteomes" id="UP000516437">
    <property type="component" value="Chromosome 4"/>
</dbReference>
<dbReference type="Pfam" id="PF06839">
    <property type="entry name" value="Zn_ribbon_GRF"/>
    <property type="match status" value="1"/>
</dbReference>
<organism evidence="8 9">
    <name type="scientific">Morella rubra</name>
    <name type="common">Chinese bayberry</name>
    <dbReference type="NCBI Taxonomy" id="262757"/>
    <lineage>
        <taxon>Eukaryota</taxon>
        <taxon>Viridiplantae</taxon>
        <taxon>Streptophyta</taxon>
        <taxon>Embryophyta</taxon>
        <taxon>Tracheophyta</taxon>
        <taxon>Spermatophyta</taxon>
        <taxon>Magnoliopsida</taxon>
        <taxon>eudicotyledons</taxon>
        <taxon>Gunneridae</taxon>
        <taxon>Pentapetalae</taxon>
        <taxon>rosids</taxon>
        <taxon>fabids</taxon>
        <taxon>Fagales</taxon>
        <taxon>Myricaceae</taxon>
        <taxon>Morella</taxon>
    </lineage>
</organism>
<keyword evidence="3" id="KW-0862">Zinc</keyword>
<evidence type="ECO:0000256" key="1">
    <source>
        <dbReference type="ARBA" id="ARBA00022723"/>
    </source>
</evidence>
<feature type="coiled-coil region" evidence="5">
    <location>
        <begin position="92"/>
        <end position="141"/>
    </location>
</feature>
<evidence type="ECO:0000313" key="8">
    <source>
        <dbReference type="EMBL" id="KAB1215893.1"/>
    </source>
</evidence>
<evidence type="ECO:0000313" key="9">
    <source>
        <dbReference type="Proteomes" id="UP000516437"/>
    </source>
</evidence>
<evidence type="ECO:0000256" key="4">
    <source>
        <dbReference type="PROSITE-ProRule" id="PRU01343"/>
    </source>
</evidence>
<evidence type="ECO:0000256" key="3">
    <source>
        <dbReference type="ARBA" id="ARBA00022833"/>
    </source>
</evidence>